<feature type="repeat" description="TPR" evidence="3">
    <location>
        <begin position="226"/>
        <end position="259"/>
    </location>
</feature>
<protein>
    <submittedName>
        <fullName evidence="4">Tetratricopeptide repeat protein</fullName>
    </submittedName>
</protein>
<evidence type="ECO:0000313" key="5">
    <source>
        <dbReference type="Proteomes" id="UP000886476"/>
    </source>
</evidence>
<dbReference type="InterPro" id="IPR019734">
    <property type="entry name" value="TPR_rpt"/>
</dbReference>
<evidence type="ECO:0000256" key="1">
    <source>
        <dbReference type="ARBA" id="ARBA00022737"/>
    </source>
</evidence>
<dbReference type="PANTHER" id="PTHR44943">
    <property type="entry name" value="CELLULOSE SYNTHASE OPERON PROTEIN C"/>
    <property type="match status" value="1"/>
</dbReference>
<comment type="caution">
    <text evidence="4">The sequence shown here is derived from an EMBL/GenBank/DDBJ whole genome shotgun (WGS) entry which is preliminary data.</text>
</comment>
<evidence type="ECO:0000256" key="2">
    <source>
        <dbReference type="ARBA" id="ARBA00022803"/>
    </source>
</evidence>
<reference evidence="4" key="1">
    <citation type="submission" date="2020-05" db="EMBL/GenBank/DDBJ databases">
        <title>Nod-independent and nitrogen-fixing Bradyrhizobium aeschynomene sp. nov. isolated from nodules of Aeschynomene indica.</title>
        <authorList>
            <person name="Zhang Z."/>
        </authorList>
    </citation>
    <scope>NUCLEOTIDE SEQUENCE</scope>
    <source>
        <strain evidence="4">83012</strain>
    </source>
</reference>
<dbReference type="SMART" id="SM00028">
    <property type="entry name" value="TPR"/>
    <property type="match status" value="7"/>
</dbReference>
<dbReference type="Gene3D" id="1.25.40.10">
    <property type="entry name" value="Tetratricopeptide repeat domain"/>
    <property type="match status" value="1"/>
</dbReference>
<dbReference type="InterPro" id="IPR002201">
    <property type="entry name" value="Glyco_trans_9"/>
</dbReference>
<dbReference type="Pfam" id="PF01075">
    <property type="entry name" value="Glyco_transf_9"/>
    <property type="match status" value="1"/>
</dbReference>
<keyword evidence="1" id="KW-0677">Repeat</keyword>
<feature type="repeat" description="TPR" evidence="3">
    <location>
        <begin position="260"/>
        <end position="293"/>
    </location>
</feature>
<keyword evidence="2 3" id="KW-0802">TPR repeat</keyword>
<dbReference type="InterPro" id="IPR051685">
    <property type="entry name" value="Ycf3/AcsC/BcsC/TPR_MFPF"/>
</dbReference>
<dbReference type="EMBL" id="JABFDN010000002">
    <property type="protein sequence ID" value="NPU64793.1"/>
    <property type="molecule type" value="Genomic_DNA"/>
</dbReference>
<dbReference type="SUPFAM" id="SSF53756">
    <property type="entry name" value="UDP-Glycosyltransferase/glycogen phosphorylase"/>
    <property type="match status" value="1"/>
</dbReference>
<evidence type="ECO:0000313" key="4">
    <source>
        <dbReference type="EMBL" id="NPU64793.1"/>
    </source>
</evidence>
<name>A0ABX2C9Q4_9BRAD</name>
<organism evidence="4 5">
    <name type="scientific">Bradyrhizobium aeschynomenes</name>
    <dbReference type="NCBI Taxonomy" id="2734909"/>
    <lineage>
        <taxon>Bacteria</taxon>
        <taxon>Pseudomonadati</taxon>
        <taxon>Pseudomonadota</taxon>
        <taxon>Alphaproteobacteria</taxon>
        <taxon>Hyphomicrobiales</taxon>
        <taxon>Nitrobacteraceae</taxon>
        <taxon>Bradyrhizobium</taxon>
    </lineage>
</organism>
<dbReference type="Proteomes" id="UP000886476">
    <property type="component" value="Unassembled WGS sequence"/>
</dbReference>
<keyword evidence="5" id="KW-1185">Reference proteome</keyword>
<gene>
    <name evidence="4" type="ORF">HL667_07305</name>
</gene>
<proteinExistence type="predicted"/>
<evidence type="ECO:0000256" key="3">
    <source>
        <dbReference type="PROSITE-ProRule" id="PRU00339"/>
    </source>
</evidence>
<dbReference type="InterPro" id="IPR011990">
    <property type="entry name" value="TPR-like_helical_dom_sf"/>
</dbReference>
<feature type="repeat" description="TPR" evidence="3">
    <location>
        <begin position="124"/>
        <end position="157"/>
    </location>
</feature>
<dbReference type="PANTHER" id="PTHR44943:SF4">
    <property type="entry name" value="TPR REPEAT-CONTAINING PROTEIN MJ0798"/>
    <property type="match status" value="1"/>
</dbReference>
<dbReference type="Gene3D" id="3.40.50.2000">
    <property type="entry name" value="Glycogen Phosphorylase B"/>
    <property type="match status" value="1"/>
</dbReference>
<accession>A0ABX2C9Q4</accession>
<dbReference type="PROSITE" id="PS50005">
    <property type="entry name" value="TPR"/>
    <property type="match status" value="4"/>
</dbReference>
<sequence>MSRQERRTLQTKAKPKPVQTDGAAILYESALREIASGRHADAEGCCHMALAIDGGHAPTLNLLGILALQAGHYDAALQWVSRALQQDVQPQYFLSLGTVLQVQGRPDEVIKVFDKARALGLDSPDLWMLRGNALLHLQQLADAVSSFQRVLELNPQNWDAANQCGITLQRLGRIDEALACLDLSDALRPNDVPTLLMRGALLNALKRFDEALSICRRAHEIEPGNSDICVKTGIVLRTMRRDEEALAWFERALAVQPGSRDALHDKAAVLTKLRRFDEAFEIYRRLKDIEPSDALADLGTAHLNLLLGNFDAGWSGREARWQLPSAYPRFRQPMWLGHDDIAGKTIVIAADEGLGDTIQFARYVPMVAALGARVVLAVQKPLVALLSNMAGISQCIPVSEAAELAAVDFHCPIMSLPFAFRTTLETVPAPACYLPAPDPERIDFWEKRLGAHDKPRVGLVWSGNPNHLDDHNRSIPLRMLSGLLGDEAAFISLQKEPKPDDKAALLEASRILDLTSEITDFADTAALIACLDLVITVDTSVAHLAGALGRPTWTLLSYTPDYRWLLDRDDSVWYPTMRLFRQCERRDWAEVVEQVRTALHEMTTRRALVSDQPQHE</sequence>
<dbReference type="Pfam" id="PF14559">
    <property type="entry name" value="TPR_19"/>
    <property type="match status" value="1"/>
</dbReference>
<dbReference type="Pfam" id="PF13432">
    <property type="entry name" value="TPR_16"/>
    <property type="match status" value="2"/>
</dbReference>
<dbReference type="SUPFAM" id="SSF48452">
    <property type="entry name" value="TPR-like"/>
    <property type="match status" value="2"/>
</dbReference>
<feature type="repeat" description="TPR" evidence="3">
    <location>
        <begin position="192"/>
        <end position="225"/>
    </location>
</feature>